<sequence length="323" mass="34520">MIRVRLLIATLFIPQSRIPELRDALEELAKAASTEDDEWIRVFGLAVGKFDGRLDIREVMREFPLVENTVHQLMQQLEHSDEEPAFRPLEEVYLSHRLQRLRGLSPQQELPPANPHFRLREGARLSLAQMLDEQEGAHPAASAEPAAASAQGAAAAGAQPSEPEADMFMDANPVKESVTIAGLGTVGRVDTRRGGGRMKQLDVDEAIAAEELSRQMMEAGSAQERTPKAQRVSYAGDDYGSPSADAGTQNPFSGAFGQGGDQPMEEDAPQEMGGANLPSAPFGQAASLEGGPNPFSFSSEAPLDVGTAADDQSLGYSGGLPEA</sequence>
<proteinExistence type="predicted"/>
<feature type="region of interest" description="Disordered" evidence="1">
    <location>
        <begin position="132"/>
        <end position="166"/>
    </location>
</feature>
<gene>
    <name evidence="2" type="ORF">TSPGSL018_10185</name>
</gene>
<organism evidence="2">
    <name type="scientific">Tetraselmis sp. GSL018</name>
    <dbReference type="NCBI Taxonomy" id="582737"/>
    <lineage>
        <taxon>Eukaryota</taxon>
        <taxon>Viridiplantae</taxon>
        <taxon>Chlorophyta</taxon>
        <taxon>core chlorophytes</taxon>
        <taxon>Chlorodendrophyceae</taxon>
        <taxon>Chlorodendrales</taxon>
        <taxon>Chlorodendraceae</taxon>
        <taxon>Tetraselmis</taxon>
    </lineage>
</organism>
<dbReference type="EMBL" id="GBEZ01004767">
    <property type="protein sequence ID" value="JAC80478.1"/>
    <property type="molecule type" value="Transcribed_RNA"/>
</dbReference>
<dbReference type="AlphaFoldDB" id="A0A061S8A4"/>
<feature type="compositionally biased region" description="Low complexity" evidence="1">
    <location>
        <begin position="137"/>
        <end position="162"/>
    </location>
</feature>
<feature type="region of interest" description="Disordered" evidence="1">
    <location>
        <begin position="219"/>
        <end position="323"/>
    </location>
</feature>
<protein>
    <submittedName>
        <fullName evidence="2">Uncharacterized protein</fullName>
    </submittedName>
</protein>
<name>A0A061S8A4_9CHLO</name>
<evidence type="ECO:0000313" key="2">
    <source>
        <dbReference type="EMBL" id="JAC80478.1"/>
    </source>
</evidence>
<reference evidence="2" key="1">
    <citation type="submission" date="2014-05" db="EMBL/GenBank/DDBJ databases">
        <title>The transcriptome of the halophilic microalga Tetraselmis sp. GSL018 isolated from the Great Salt Lake, Utah.</title>
        <authorList>
            <person name="Jinkerson R.E."/>
            <person name="D'Adamo S."/>
            <person name="Posewitz M.C."/>
        </authorList>
    </citation>
    <scope>NUCLEOTIDE SEQUENCE</scope>
    <source>
        <strain evidence="2">GSL018</strain>
    </source>
</reference>
<feature type="non-terminal residue" evidence="2">
    <location>
        <position position="323"/>
    </location>
</feature>
<evidence type="ECO:0000256" key="1">
    <source>
        <dbReference type="SAM" id="MobiDB-lite"/>
    </source>
</evidence>
<accession>A0A061S8A4</accession>